<evidence type="ECO:0000313" key="2">
    <source>
        <dbReference type="Proteomes" id="UP000683000"/>
    </source>
</evidence>
<dbReference type="EMBL" id="JAGFBS010000013">
    <property type="protein sequence ID" value="KAG6376014.1"/>
    <property type="molecule type" value="Genomic_DNA"/>
</dbReference>
<reference evidence="1" key="1">
    <citation type="submission" date="2021-03" db="EMBL/GenBank/DDBJ databases">
        <title>Evolutionary innovations through gain and loss of genes in the ectomycorrhizal Boletales.</title>
        <authorList>
            <person name="Wu G."/>
            <person name="Miyauchi S."/>
            <person name="Morin E."/>
            <person name="Yang Z.-L."/>
            <person name="Xu J."/>
            <person name="Martin F.M."/>
        </authorList>
    </citation>
    <scope>NUCLEOTIDE SEQUENCE</scope>
    <source>
        <strain evidence="1">BR01</strain>
    </source>
</reference>
<dbReference type="AlphaFoldDB" id="A0A8I2YN86"/>
<comment type="caution">
    <text evidence="1">The sequence shown here is derived from an EMBL/GenBank/DDBJ whole genome shotgun (WGS) entry which is preliminary data.</text>
</comment>
<accession>A0A8I2YN86</accession>
<gene>
    <name evidence="1" type="ORF">JVT61DRAFT_2899</name>
</gene>
<name>A0A8I2YN86_9AGAM</name>
<keyword evidence="2" id="KW-1185">Reference proteome</keyword>
<sequence>MNADDFHFLNEREQGHCTKRFCINGHSDCYQFKAAAYLSMNAEHLLNLACNIVAGLKLATPTLAMMKKVVKMELSLPYDKRETGKRLRRKPCRAAAEAWARQSVGIEIRLVADNRHPLGIPMRFEDAQGGMVNATTFLEEVAKKTLIKAVQEPSLKAEVSLAGRNIHFRKDGGQYILNEAVSGKVEFSKGLCILAQCSQPVCTMPKGNRSHGPH</sequence>
<organism evidence="1 2">
    <name type="scientific">Boletus reticuloceps</name>
    <dbReference type="NCBI Taxonomy" id="495285"/>
    <lineage>
        <taxon>Eukaryota</taxon>
        <taxon>Fungi</taxon>
        <taxon>Dikarya</taxon>
        <taxon>Basidiomycota</taxon>
        <taxon>Agaricomycotina</taxon>
        <taxon>Agaricomycetes</taxon>
        <taxon>Agaricomycetidae</taxon>
        <taxon>Boletales</taxon>
        <taxon>Boletineae</taxon>
        <taxon>Boletaceae</taxon>
        <taxon>Boletoideae</taxon>
        <taxon>Boletus</taxon>
    </lineage>
</organism>
<protein>
    <submittedName>
        <fullName evidence="1">Uncharacterized protein</fullName>
    </submittedName>
</protein>
<proteinExistence type="predicted"/>
<evidence type="ECO:0000313" key="1">
    <source>
        <dbReference type="EMBL" id="KAG6376014.1"/>
    </source>
</evidence>
<dbReference type="Proteomes" id="UP000683000">
    <property type="component" value="Unassembled WGS sequence"/>
</dbReference>